<name>A0A9N7TU91_PLEPL</name>
<protein>
    <submittedName>
        <fullName evidence="1">Uncharacterized protein</fullName>
    </submittedName>
</protein>
<dbReference type="EMBL" id="CADEAL010000335">
    <property type="protein sequence ID" value="CAB1418613.1"/>
    <property type="molecule type" value="Genomic_DNA"/>
</dbReference>
<proteinExistence type="predicted"/>
<dbReference type="Proteomes" id="UP001153269">
    <property type="component" value="Unassembled WGS sequence"/>
</dbReference>
<dbReference type="AlphaFoldDB" id="A0A9N7TU91"/>
<accession>A0A9N7TU91</accession>
<organism evidence="1 2">
    <name type="scientific">Pleuronectes platessa</name>
    <name type="common">European plaice</name>
    <dbReference type="NCBI Taxonomy" id="8262"/>
    <lineage>
        <taxon>Eukaryota</taxon>
        <taxon>Metazoa</taxon>
        <taxon>Chordata</taxon>
        <taxon>Craniata</taxon>
        <taxon>Vertebrata</taxon>
        <taxon>Euteleostomi</taxon>
        <taxon>Actinopterygii</taxon>
        <taxon>Neopterygii</taxon>
        <taxon>Teleostei</taxon>
        <taxon>Neoteleostei</taxon>
        <taxon>Acanthomorphata</taxon>
        <taxon>Carangaria</taxon>
        <taxon>Pleuronectiformes</taxon>
        <taxon>Pleuronectoidei</taxon>
        <taxon>Pleuronectidae</taxon>
        <taxon>Pleuronectes</taxon>
    </lineage>
</organism>
<keyword evidence="2" id="KW-1185">Reference proteome</keyword>
<reference evidence="1" key="1">
    <citation type="submission" date="2020-03" db="EMBL/GenBank/DDBJ databases">
        <authorList>
            <person name="Weist P."/>
        </authorList>
    </citation>
    <scope>NUCLEOTIDE SEQUENCE</scope>
</reference>
<evidence type="ECO:0000313" key="2">
    <source>
        <dbReference type="Proteomes" id="UP001153269"/>
    </source>
</evidence>
<evidence type="ECO:0000313" key="1">
    <source>
        <dbReference type="EMBL" id="CAB1418613.1"/>
    </source>
</evidence>
<sequence length="191" mass="20573">MEAQTGRCRLGLASNLAAKQGRLEEMTPSQLLNYNKSWCALQSVHTSPVSCVTLNWCQEPQRSSASTSPAGPQHFQDVLLVTAKNELHVMAISFIHSFSSALWPLKILVLHAPCDQGCFLDGPHASCTCLAFMREGGTREGVGGRVGLSEAISGAVTFPDGFEPCQLCASLSSERKKGNEQEKAQKAEHAD</sequence>
<gene>
    <name evidence="1" type="ORF">PLEPLA_LOCUS6439</name>
</gene>
<comment type="caution">
    <text evidence="1">The sequence shown here is derived from an EMBL/GenBank/DDBJ whole genome shotgun (WGS) entry which is preliminary data.</text>
</comment>